<feature type="domain" description="Putative Flp pilus-assembly TadG-like N-terminal" evidence="2">
    <location>
        <begin position="27"/>
        <end position="73"/>
    </location>
</feature>
<dbReference type="InterPro" id="IPR028087">
    <property type="entry name" value="Tad_N"/>
</dbReference>
<reference evidence="3 4" key="1">
    <citation type="submission" date="2019-03" db="EMBL/GenBank/DDBJ databases">
        <title>Deep-cultivation of Planctomycetes and their phenomic and genomic characterization uncovers novel biology.</title>
        <authorList>
            <person name="Wiegand S."/>
            <person name="Jogler M."/>
            <person name="Boedeker C."/>
            <person name="Pinto D."/>
            <person name="Vollmers J."/>
            <person name="Rivas-Marin E."/>
            <person name="Kohn T."/>
            <person name="Peeters S.H."/>
            <person name="Heuer A."/>
            <person name="Rast P."/>
            <person name="Oberbeckmann S."/>
            <person name="Bunk B."/>
            <person name="Jeske O."/>
            <person name="Meyerdierks A."/>
            <person name="Storesund J.E."/>
            <person name="Kallscheuer N."/>
            <person name="Luecker S."/>
            <person name="Lage O.M."/>
            <person name="Pohl T."/>
            <person name="Merkel B.J."/>
            <person name="Hornburger P."/>
            <person name="Mueller R.-W."/>
            <person name="Bruemmer F."/>
            <person name="Labrenz M."/>
            <person name="Spormann A.M."/>
            <person name="Op den Camp H."/>
            <person name="Overmann J."/>
            <person name="Amann R."/>
            <person name="Jetten M.S.M."/>
            <person name="Mascher T."/>
            <person name="Medema M.H."/>
            <person name="Devos D.P."/>
            <person name="Kaster A.-K."/>
            <person name="Ovreas L."/>
            <person name="Rohde M."/>
            <person name="Galperin M.Y."/>
            <person name="Jogler C."/>
        </authorList>
    </citation>
    <scope>NUCLEOTIDE SEQUENCE [LARGE SCALE GENOMIC DNA]</scope>
    <source>
        <strain evidence="3 4">V144</strain>
    </source>
</reference>
<feature type="transmembrane region" description="Helical" evidence="1">
    <location>
        <begin position="27"/>
        <end position="51"/>
    </location>
</feature>
<name>A0A517VX63_9PLAN</name>
<keyword evidence="1" id="KW-0812">Transmembrane</keyword>
<dbReference type="InterPro" id="IPR036465">
    <property type="entry name" value="vWFA_dom_sf"/>
</dbReference>
<dbReference type="KEGG" id="gaw:V144x_30750"/>
<protein>
    <submittedName>
        <fullName evidence="3">von Willebrand factor type A domain protein</fullName>
    </submittedName>
</protein>
<evidence type="ECO:0000259" key="2">
    <source>
        <dbReference type="Pfam" id="PF13400"/>
    </source>
</evidence>
<evidence type="ECO:0000313" key="4">
    <source>
        <dbReference type="Proteomes" id="UP000318704"/>
    </source>
</evidence>
<evidence type="ECO:0000313" key="3">
    <source>
        <dbReference type="EMBL" id="QDT97596.1"/>
    </source>
</evidence>
<dbReference type="EMBL" id="CP037920">
    <property type="protein sequence ID" value="QDT97596.1"/>
    <property type="molecule type" value="Genomic_DNA"/>
</dbReference>
<keyword evidence="1" id="KW-0472">Membrane</keyword>
<dbReference type="Pfam" id="PF13400">
    <property type="entry name" value="Tad"/>
    <property type="match status" value="1"/>
</dbReference>
<evidence type="ECO:0000256" key="1">
    <source>
        <dbReference type="SAM" id="Phobius"/>
    </source>
</evidence>
<dbReference type="Gene3D" id="3.40.50.410">
    <property type="entry name" value="von Willebrand factor, type A domain"/>
    <property type="match status" value="1"/>
</dbReference>
<dbReference type="Proteomes" id="UP000318704">
    <property type="component" value="Chromosome"/>
</dbReference>
<dbReference type="SUPFAM" id="SSF53300">
    <property type="entry name" value="vWA-like"/>
    <property type="match status" value="1"/>
</dbReference>
<sequence>MGGMMKQVQNTHDEKLNLPGEQNRRGAFMVMAAPFLIATMGFLAFGIDIAVITMTKTRMRNAVDAAALAAAQQITNTIQEAANDIDQGQDVGGAVQDANTIAVDAAKAMAEKVARLNGVYIDPETDVEFGKHYKDSQGNDHMDWGEDAKPYNVVKVTARRDNPTEGQEDSKLQLFFAGLMNDKTASITTSAIAFIEARDIVLVLDYSGSMSYDSQFDAMSSSSMGKAAVEQNLDDIWDSLVASGTTYSDTGKLKFPATGYGKINSANGTYNSSNSDETVFYALDLDEVDANGNLKYPFPQEGKDSNGNLKGQPTGSANKSAWKNYINWVRNDSSVKNYGYRKDYGYRTLVGYLIERRKKNNQSEDLWRAPIYPFHAMKEGVTLFNEFLGGLKFGDYTGLVTYDSSSRVESVLNDDGVADTVDLGDELITNRYEDIDTIQRHKQASHYAAYTGMGYGIRDARELLYSHGRVGARPTILVMTDGNANRSPSGWSLPGTWSWDEVTDFDGDGNSDYSTSSKSKQYAFWQAVEAANMGYTVHTMTVGKGADRNLMQAIAKACNGIWIDAPGGATIEDMRDQLLVAFGKIAANVPPAKLLADPENDF</sequence>
<accession>A0A517VX63</accession>
<organism evidence="3 4">
    <name type="scientific">Gimesia aquarii</name>
    <dbReference type="NCBI Taxonomy" id="2527964"/>
    <lineage>
        <taxon>Bacteria</taxon>
        <taxon>Pseudomonadati</taxon>
        <taxon>Planctomycetota</taxon>
        <taxon>Planctomycetia</taxon>
        <taxon>Planctomycetales</taxon>
        <taxon>Planctomycetaceae</taxon>
        <taxon>Gimesia</taxon>
    </lineage>
</organism>
<gene>
    <name evidence="3" type="ORF">V144x_30750</name>
</gene>
<dbReference type="AlphaFoldDB" id="A0A517VX63"/>
<dbReference type="CDD" id="cd00198">
    <property type="entry name" value="vWFA"/>
    <property type="match status" value="1"/>
</dbReference>
<proteinExistence type="predicted"/>
<keyword evidence="1" id="KW-1133">Transmembrane helix</keyword>